<dbReference type="Proteomes" id="UP000799536">
    <property type="component" value="Unassembled WGS sequence"/>
</dbReference>
<evidence type="ECO:0008006" key="8">
    <source>
        <dbReference type="Google" id="ProtNLM"/>
    </source>
</evidence>
<sequence length="263" mass="28461">MALRVVEKTPALEDYTPLSEHQEQTPSTFFGGKPVLYARHGGLTLSAPGRKLQSHPAFARFSTSSTPSTVDGATAASGDVLIKDVEAWVNSEDLILFQQSPKPTGVSIPYPSIALHATMKWQSRVDALYMNLSLNDAEQVNDVDEIEVLEVTLLPLNFESADASSQNPIKEIFSAMNTCADLHPDPEASDSDPEFEDAEDDAPGAGGWITAENMHEFIDENGNFVGNGTLGAGAGSVRAREEDGANGADDNHESEERKWRRTE</sequence>
<dbReference type="PANTHER" id="PTHR21399:SF0">
    <property type="entry name" value="METHYLOSOME SUBUNIT PICLN"/>
    <property type="match status" value="1"/>
</dbReference>
<dbReference type="GO" id="GO:0034715">
    <property type="term" value="C:pICln-Sm protein complex"/>
    <property type="evidence" value="ECO:0007669"/>
    <property type="project" value="TreeGrafter"/>
</dbReference>
<dbReference type="AlphaFoldDB" id="A0A9P4JV57"/>
<dbReference type="GO" id="GO:0005681">
    <property type="term" value="C:spliceosomal complex"/>
    <property type="evidence" value="ECO:0007669"/>
    <property type="project" value="TreeGrafter"/>
</dbReference>
<dbReference type="GO" id="GO:0005829">
    <property type="term" value="C:cytosol"/>
    <property type="evidence" value="ECO:0007669"/>
    <property type="project" value="TreeGrafter"/>
</dbReference>
<reference evidence="6" key="1">
    <citation type="journal article" date="2020" name="Stud. Mycol.">
        <title>101 Dothideomycetes genomes: a test case for predicting lifestyles and emergence of pathogens.</title>
        <authorList>
            <person name="Haridas S."/>
            <person name="Albert R."/>
            <person name="Binder M."/>
            <person name="Bloem J."/>
            <person name="Labutti K."/>
            <person name="Salamov A."/>
            <person name="Andreopoulos B."/>
            <person name="Baker S."/>
            <person name="Barry K."/>
            <person name="Bills G."/>
            <person name="Bluhm B."/>
            <person name="Cannon C."/>
            <person name="Castanera R."/>
            <person name="Culley D."/>
            <person name="Daum C."/>
            <person name="Ezra D."/>
            <person name="Gonzalez J."/>
            <person name="Henrissat B."/>
            <person name="Kuo A."/>
            <person name="Liang C."/>
            <person name="Lipzen A."/>
            <person name="Lutzoni F."/>
            <person name="Magnuson J."/>
            <person name="Mondo S."/>
            <person name="Nolan M."/>
            <person name="Ohm R."/>
            <person name="Pangilinan J."/>
            <person name="Park H.-J."/>
            <person name="Ramirez L."/>
            <person name="Alfaro M."/>
            <person name="Sun H."/>
            <person name="Tritt A."/>
            <person name="Yoshinaga Y."/>
            <person name="Zwiers L.-H."/>
            <person name="Turgeon B."/>
            <person name="Goodwin S."/>
            <person name="Spatafora J."/>
            <person name="Crous P."/>
            <person name="Grigoriev I."/>
        </authorList>
    </citation>
    <scope>NUCLEOTIDE SEQUENCE</scope>
    <source>
        <strain evidence="6">ATCC 74209</strain>
    </source>
</reference>
<feature type="region of interest" description="Disordered" evidence="5">
    <location>
        <begin position="181"/>
        <end position="208"/>
    </location>
</feature>
<feature type="compositionally biased region" description="Basic and acidic residues" evidence="5">
    <location>
        <begin position="238"/>
        <end position="263"/>
    </location>
</feature>
<name>A0A9P4JV57_9PLEO</name>
<keyword evidence="3" id="KW-0963">Cytoplasm</keyword>
<dbReference type="Gene3D" id="2.30.29.30">
    <property type="entry name" value="Pleckstrin-homology domain (PH domain)/Phosphotyrosine-binding domain (PTB)"/>
    <property type="match status" value="1"/>
</dbReference>
<dbReference type="EMBL" id="ML993893">
    <property type="protein sequence ID" value="KAF2203809.1"/>
    <property type="molecule type" value="Genomic_DNA"/>
</dbReference>
<gene>
    <name evidence="6" type="ORF">GQ43DRAFT_454213</name>
</gene>
<evidence type="ECO:0000256" key="4">
    <source>
        <dbReference type="ARBA" id="ARBA00023242"/>
    </source>
</evidence>
<evidence type="ECO:0000256" key="2">
    <source>
        <dbReference type="ARBA" id="ARBA00004496"/>
    </source>
</evidence>
<organism evidence="6 7">
    <name type="scientific">Delitschia confertaspora ATCC 74209</name>
    <dbReference type="NCBI Taxonomy" id="1513339"/>
    <lineage>
        <taxon>Eukaryota</taxon>
        <taxon>Fungi</taxon>
        <taxon>Dikarya</taxon>
        <taxon>Ascomycota</taxon>
        <taxon>Pezizomycotina</taxon>
        <taxon>Dothideomycetes</taxon>
        <taxon>Pleosporomycetidae</taxon>
        <taxon>Pleosporales</taxon>
        <taxon>Delitschiaceae</taxon>
        <taxon>Delitschia</taxon>
    </lineage>
</organism>
<evidence type="ECO:0000313" key="7">
    <source>
        <dbReference type="Proteomes" id="UP000799536"/>
    </source>
</evidence>
<dbReference type="Pfam" id="PF03517">
    <property type="entry name" value="Voldacs"/>
    <property type="match status" value="1"/>
</dbReference>
<protein>
    <recommendedName>
        <fullName evidence="8">Protein LOT5</fullName>
    </recommendedName>
</protein>
<comment type="caution">
    <text evidence="6">The sequence shown here is derived from an EMBL/GenBank/DDBJ whole genome shotgun (WGS) entry which is preliminary data.</text>
</comment>
<keyword evidence="7" id="KW-1185">Reference proteome</keyword>
<feature type="compositionally biased region" description="Acidic residues" evidence="5">
    <location>
        <begin position="187"/>
        <end position="202"/>
    </location>
</feature>
<accession>A0A9P4JV57</accession>
<dbReference type="GO" id="GO:0045292">
    <property type="term" value="P:mRNA cis splicing, via spliceosome"/>
    <property type="evidence" value="ECO:0007669"/>
    <property type="project" value="TreeGrafter"/>
</dbReference>
<evidence type="ECO:0000256" key="3">
    <source>
        <dbReference type="ARBA" id="ARBA00022490"/>
    </source>
</evidence>
<dbReference type="GO" id="GO:0000387">
    <property type="term" value="P:spliceosomal snRNP assembly"/>
    <property type="evidence" value="ECO:0007669"/>
    <property type="project" value="TreeGrafter"/>
</dbReference>
<evidence type="ECO:0000256" key="1">
    <source>
        <dbReference type="ARBA" id="ARBA00004123"/>
    </source>
</evidence>
<dbReference type="InterPro" id="IPR039924">
    <property type="entry name" value="ICln/Lot5/Saf5"/>
</dbReference>
<dbReference type="PANTHER" id="PTHR21399">
    <property type="entry name" value="CHLORIDE CONDUCTANCE REGULATORY PROTEIN ICLN"/>
    <property type="match status" value="1"/>
</dbReference>
<evidence type="ECO:0000256" key="5">
    <source>
        <dbReference type="SAM" id="MobiDB-lite"/>
    </source>
</evidence>
<dbReference type="OrthoDB" id="19714at2759"/>
<proteinExistence type="predicted"/>
<dbReference type="InterPro" id="IPR011993">
    <property type="entry name" value="PH-like_dom_sf"/>
</dbReference>
<evidence type="ECO:0000313" key="6">
    <source>
        <dbReference type="EMBL" id="KAF2203809.1"/>
    </source>
</evidence>
<feature type="region of interest" description="Disordered" evidence="5">
    <location>
        <begin position="223"/>
        <end position="263"/>
    </location>
</feature>
<keyword evidence="4" id="KW-0539">Nucleus</keyword>
<comment type="subcellular location">
    <subcellularLocation>
        <location evidence="2">Cytoplasm</location>
    </subcellularLocation>
    <subcellularLocation>
        <location evidence="1">Nucleus</location>
    </subcellularLocation>
</comment>